<sequence>MHAKFMATAPPPPPGDLFITPAALHKIIIRLPKKKAPRPDGVSTAALRHLPRRAIVAMNRVFNGILRTGHFPEEWKRGKIITIPKTGKDPRKPENIRPITLLSHVAKTFERALLTKLRLFLTPRQEQYGFCEGHSTTLQLIKVLHYLASERNCERYTVAVLLDMEKAFDRVWHDGLIYKLMDTSLSPALTRVVANFLQRRSFCVAVDDVLSAPRPIRAGVPQGSCLSPELYAVYTDDIPTLHGHLEDWEDDVMLALYADDSAYFASLRRADLAAKKIQRVLDLLPEWLDKWRMAVNVSKTAALLTGSQRNMPDQLRLRGQAVEWNTRVRYLGVHIDRSLRMTPSRPRHPDESGCARQTAADTRLQTAHKYKSSNLQALHTLPPDLRCTGLVCPLLGTAAPASPGQPPDCGAGWYVRNDVIARDLGVETIEEFVRRLTRRAFNRADAGPTHHCTTWHHFLTDRQEDTSSHGTW</sequence>
<keyword evidence="2" id="KW-0695">RNA-directed DNA polymerase</keyword>
<dbReference type="InterPro" id="IPR043502">
    <property type="entry name" value="DNA/RNA_pol_sf"/>
</dbReference>
<dbReference type="PANTHER" id="PTHR19446">
    <property type="entry name" value="REVERSE TRANSCRIPTASES"/>
    <property type="match status" value="1"/>
</dbReference>
<dbReference type="InterPro" id="IPR000477">
    <property type="entry name" value="RT_dom"/>
</dbReference>
<keyword evidence="3" id="KW-1185">Reference proteome</keyword>
<reference evidence="2 3" key="1">
    <citation type="journal article" date="2019" name="Commun. Biol.">
        <title>The bagworm genome reveals a unique fibroin gene that provides high tensile strength.</title>
        <authorList>
            <person name="Kono N."/>
            <person name="Nakamura H."/>
            <person name="Ohtoshi R."/>
            <person name="Tomita M."/>
            <person name="Numata K."/>
            <person name="Arakawa K."/>
        </authorList>
    </citation>
    <scope>NUCLEOTIDE SEQUENCE [LARGE SCALE GENOMIC DNA]</scope>
</reference>
<dbReference type="CDD" id="cd01650">
    <property type="entry name" value="RT_nLTR_like"/>
    <property type="match status" value="1"/>
</dbReference>
<proteinExistence type="predicted"/>
<dbReference type="Pfam" id="PF00078">
    <property type="entry name" value="RVT_1"/>
    <property type="match status" value="1"/>
</dbReference>
<dbReference type="SUPFAM" id="SSF56672">
    <property type="entry name" value="DNA/RNA polymerases"/>
    <property type="match status" value="1"/>
</dbReference>
<dbReference type="AlphaFoldDB" id="A0A4C1WGI6"/>
<organism evidence="2 3">
    <name type="scientific">Eumeta variegata</name>
    <name type="common">Bagworm moth</name>
    <name type="synonym">Eumeta japonica</name>
    <dbReference type="NCBI Taxonomy" id="151549"/>
    <lineage>
        <taxon>Eukaryota</taxon>
        <taxon>Metazoa</taxon>
        <taxon>Ecdysozoa</taxon>
        <taxon>Arthropoda</taxon>
        <taxon>Hexapoda</taxon>
        <taxon>Insecta</taxon>
        <taxon>Pterygota</taxon>
        <taxon>Neoptera</taxon>
        <taxon>Endopterygota</taxon>
        <taxon>Lepidoptera</taxon>
        <taxon>Glossata</taxon>
        <taxon>Ditrysia</taxon>
        <taxon>Tineoidea</taxon>
        <taxon>Psychidae</taxon>
        <taxon>Oiketicinae</taxon>
        <taxon>Eumeta</taxon>
    </lineage>
</organism>
<evidence type="ECO:0000313" key="2">
    <source>
        <dbReference type="EMBL" id="GBP49235.1"/>
    </source>
</evidence>
<gene>
    <name evidence="2" type="primary">pol</name>
    <name evidence="2" type="ORF">EVAR_96543_1</name>
</gene>
<dbReference type="EMBL" id="BGZK01000540">
    <property type="protein sequence ID" value="GBP49235.1"/>
    <property type="molecule type" value="Genomic_DNA"/>
</dbReference>
<feature type="domain" description="Reverse transcriptase" evidence="1">
    <location>
        <begin position="64"/>
        <end position="335"/>
    </location>
</feature>
<comment type="caution">
    <text evidence="2">The sequence shown here is derived from an EMBL/GenBank/DDBJ whole genome shotgun (WGS) entry which is preliminary data.</text>
</comment>
<dbReference type="PROSITE" id="PS50878">
    <property type="entry name" value="RT_POL"/>
    <property type="match status" value="1"/>
</dbReference>
<accession>A0A4C1WGI6</accession>
<evidence type="ECO:0000259" key="1">
    <source>
        <dbReference type="PROSITE" id="PS50878"/>
    </source>
</evidence>
<keyword evidence="2" id="KW-0808">Transferase</keyword>
<evidence type="ECO:0000313" key="3">
    <source>
        <dbReference type="Proteomes" id="UP000299102"/>
    </source>
</evidence>
<keyword evidence="2" id="KW-0548">Nucleotidyltransferase</keyword>
<dbReference type="OrthoDB" id="10020599at2759"/>
<dbReference type="STRING" id="151549.A0A4C1WGI6"/>
<dbReference type="GO" id="GO:0003964">
    <property type="term" value="F:RNA-directed DNA polymerase activity"/>
    <property type="evidence" value="ECO:0007669"/>
    <property type="project" value="UniProtKB-KW"/>
</dbReference>
<protein>
    <submittedName>
        <fullName evidence="2">RNA-directed DNA polymerase from mobile element jockey</fullName>
    </submittedName>
</protein>
<dbReference type="Proteomes" id="UP000299102">
    <property type="component" value="Unassembled WGS sequence"/>
</dbReference>
<name>A0A4C1WGI6_EUMVA</name>